<dbReference type="PRINTS" id="PR00862">
    <property type="entry name" value="PROLIGOPTASE"/>
</dbReference>
<dbReference type="STRING" id="1157962.A0A250XDD6"/>
<gene>
    <name evidence="7" type="ORF">CEUSTIGMA_g8364.t1</name>
</gene>
<dbReference type="InterPro" id="IPR029058">
    <property type="entry name" value="AB_hydrolase_fold"/>
</dbReference>
<feature type="domain" description="Peptidase S9 prolyl oligopeptidase catalytic" evidence="6">
    <location>
        <begin position="1088"/>
        <end position="1215"/>
    </location>
</feature>
<reference evidence="7 8" key="1">
    <citation type="submission" date="2017-08" db="EMBL/GenBank/DDBJ databases">
        <title>Acidophilic green algal genome provides insights into adaptation to an acidic environment.</title>
        <authorList>
            <person name="Hirooka S."/>
            <person name="Hirose Y."/>
            <person name="Kanesaki Y."/>
            <person name="Higuchi S."/>
            <person name="Fujiwara T."/>
            <person name="Onuma R."/>
            <person name="Era A."/>
            <person name="Ohbayashi R."/>
            <person name="Uzuka A."/>
            <person name="Nozaki H."/>
            <person name="Yoshikawa H."/>
            <person name="Miyagishima S.Y."/>
        </authorList>
    </citation>
    <scope>NUCLEOTIDE SEQUENCE [LARGE SCALE GENOMIC DNA]</scope>
    <source>
        <strain evidence="7 8">NIES-2499</strain>
    </source>
</reference>
<dbReference type="Proteomes" id="UP000232323">
    <property type="component" value="Unassembled WGS sequence"/>
</dbReference>
<evidence type="ECO:0000256" key="1">
    <source>
        <dbReference type="ARBA" id="ARBA00005228"/>
    </source>
</evidence>
<dbReference type="InterPro" id="IPR002470">
    <property type="entry name" value="Peptidase_S9A"/>
</dbReference>
<keyword evidence="8" id="KW-1185">Reference proteome</keyword>
<dbReference type="Pfam" id="PF00326">
    <property type="entry name" value="Peptidase_S9"/>
    <property type="match status" value="1"/>
</dbReference>
<evidence type="ECO:0000256" key="3">
    <source>
        <dbReference type="ARBA" id="ARBA00042165"/>
    </source>
</evidence>
<feature type="region of interest" description="Disordered" evidence="5">
    <location>
        <begin position="179"/>
        <end position="214"/>
    </location>
</feature>
<evidence type="ECO:0000259" key="6">
    <source>
        <dbReference type="Pfam" id="PF00326"/>
    </source>
</evidence>
<dbReference type="GO" id="GO:0004252">
    <property type="term" value="F:serine-type endopeptidase activity"/>
    <property type="evidence" value="ECO:0007669"/>
    <property type="project" value="InterPro"/>
</dbReference>
<comment type="function">
    <text evidence="4">Serine peptidase whose precise substrate specificity remains unclear. Does not cleave peptides after a arginine or lysine residue. Regulates trans-Golgi network morphology and sorting by regulating the membrane binding of the AP-1 complex. May play a role in the regulation of synaptic vesicle exocytosis.</text>
</comment>
<evidence type="ECO:0000313" key="7">
    <source>
        <dbReference type="EMBL" id="GAX80929.1"/>
    </source>
</evidence>
<evidence type="ECO:0000256" key="5">
    <source>
        <dbReference type="SAM" id="MobiDB-lite"/>
    </source>
</evidence>
<sequence length="1334" mass="146185">MFKPQVSRLRSQQFIPNGVRPLIVREASKRPGYSALQPPPTPQSVESTALPALHGDIRKDSYGWMRDASRSRPEVMLHLKKEDDYARAALMGTSKQWQLFKDVRQEIEAATWEAAVEHATAEEANDVPVGFVEVMQCERITFELKDGKEKESTVKVVRLESRDNEGWVFFIRSCRPPTSHSPESIVRPCRPPTSHSPESIVGPSAGTRSSGESMRADLERDNVDSSLNQIRISSRKSGRSTPVQVCRVRLSEWQRVFGIHEEEIGQGSVDRFPRHQQESTSETPEHGLVGNQVALNLLQDVTVVIDIEERGDQWWAALAARDQPRKYPHSCSNAKALTQAAYKYCLYSWEPSWDGELVAFTEGYERIDGQAEEPWAEHTELDIPLHSSDEGNQSPDRNDLARVQERAQGLVDRVGDTAAQTNEHLLSEQREAGGLTRWGRMTLHVLDAGSGDPVLPPIGRVQGSLAWSPEGPEVHFLASGAAQLWTLSVVTGTPQLVFQDPEYLHLAFKRSGPCGLLSVHAIGSDMLAAQVLLLLPACRQDTHSFPLGGTDADGALTASDVQSSRENAQDVHSNVVGKAVETLDKGLGSDQQCSKRPKNTFRLASKRAVVPLSLELQKPLALLSWQWCNLMPRTLGCRLEIYVLAKSDDQRREGNQVGDKVALEEVQREWHSRPRLLQWASNCTLIIRQWDAERPLGRILALPLGSAAATTTLLEDGKHFGGADVSYSAAAATILEDRAHSGGTDASYSGAATANHGVRDVLPLPLCRGMEELLPEDAGLGCLVKVQVSYDTGQLMTVHERWDEKQLHVSKHAILSLREEQQRDGTPLDATVDVDNRMRVQQKTGATSTEVAGHTDEDAEVTVDHRQKSTFLISVYQLSGQDVHFVGAPENNSDGCDAVFGKAEGSSVSSSGDVFQLKVKANKEVTIPVPFVQLEPVRWFRSECSPANSLAIGNLPDVIIPSSSLDGQHIVVMQYSSLALPPHNLMVRLQSHSQHTSRSKKAVLSPQEEQAEVLGVTKYIHKRVWVQHGHSVGSTISVPISLVYRKDMPTSSGLTSEENLPSRAPVLMQVYGSFGLPENLAYQPGRLPLLDRGWVLAVPHIRGGGHLGPAWHEGGKKELKLNAAADFYMCAHALTNSGLVLQGKLAVEAASAGAWVAVPTVLQSESLFCAAALTVPSLDPLSEVITGAYGWHELGCPQQQKEYQVAKACSPQDVLTLRDALIKAKKDLKGVKGTEAPDGDSGAVVSILDLNRVSGSAVDALKRSGPKWLVRSALFDHRVGFWEHSSFVAKMRTYLVTRSSGLNVPPVLFRVKAENHLSFEGLSDDAELCIFCLT</sequence>
<dbReference type="SUPFAM" id="SSF53474">
    <property type="entry name" value="alpha/beta-Hydrolases"/>
    <property type="match status" value="1"/>
</dbReference>
<proteinExistence type="inferred from homology"/>
<organism evidence="7 8">
    <name type="scientific">Chlamydomonas eustigma</name>
    <dbReference type="NCBI Taxonomy" id="1157962"/>
    <lineage>
        <taxon>Eukaryota</taxon>
        <taxon>Viridiplantae</taxon>
        <taxon>Chlorophyta</taxon>
        <taxon>core chlorophytes</taxon>
        <taxon>Chlorophyceae</taxon>
        <taxon>CS clade</taxon>
        <taxon>Chlamydomonadales</taxon>
        <taxon>Chlamydomonadaceae</taxon>
        <taxon>Chlamydomonas</taxon>
    </lineage>
</organism>
<evidence type="ECO:0000256" key="4">
    <source>
        <dbReference type="ARBA" id="ARBA00045448"/>
    </source>
</evidence>
<dbReference type="PANTHER" id="PTHR11757:SF19">
    <property type="entry name" value="PROLYL ENDOPEPTIDASE-LIKE"/>
    <property type="match status" value="1"/>
</dbReference>
<evidence type="ECO:0000313" key="8">
    <source>
        <dbReference type="Proteomes" id="UP000232323"/>
    </source>
</evidence>
<name>A0A250XDD6_9CHLO</name>
<dbReference type="GO" id="GO:0006508">
    <property type="term" value="P:proteolysis"/>
    <property type="evidence" value="ECO:0007669"/>
    <property type="project" value="InterPro"/>
</dbReference>
<dbReference type="InterPro" id="IPR051543">
    <property type="entry name" value="Serine_Peptidase_S9A"/>
</dbReference>
<dbReference type="EMBL" id="BEGY01000058">
    <property type="protein sequence ID" value="GAX80929.1"/>
    <property type="molecule type" value="Genomic_DNA"/>
</dbReference>
<dbReference type="OrthoDB" id="248387at2759"/>
<dbReference type="Gene3D" id="2.130.10.120">
    <property type="entry name" value="Prolyl oligopeptidase, N-terminal domain"/>
    <property type="match status" value="1"/>
</dbReference>
<dbReference type="PANTHER" id="PTHR11757">
    <property type="entry name" value="PROTEASE FAMILY S9A OLIGOPEPTIDASE"/>
    <property type="match status" value="1"/>
</dbReference>
<comment type="similarity">
    <text evidence="1">Belongs to the peptidase S9A family.</text>
</comment>
<evidence type="ECO:0000256" key="2">
    <source>
        <dbReference type="ARBA" id="ARBA00039290"/>
    </source>
</evidence>
<comment type="caution">
    <text evidence="7">The sequence shown here is derived from an EMBL/GenBank/DDBJ whole genome shotgun (WGS) entry which is preliminary data.</text>
</comment>
<accession>A0A250XDD6</accession>
<protein>
    <recommendedName>
        <fullName evidence="2">Prolyl endopeptidase-like</fullName>
    </recommendedName>
    <alternativeName>
        <fullName evidence="3">Prolylendopeptidase-like</fullName>
    </alternativeName>
</protein>
<dbReference type="Gene3D" id="3.40.50.1820">
    <property type="entry name" value="alpha/beta hydrolase"/>
    <property type="match status" value="2"/>
</dbReference>
<dbReference type="InterPro" id="IPR001375">
    <property type="entry name" value="Peptidase_S9_cat"/>
</dbReference>
<dbReference type="SUPFAM" id="SSF50993">
    <property type="entry name" value="Peptidase/esterase 'gauge' domain"/>
    <property type="match status" value="1"/>
</dbReference>